<keyword evidence="3" id="KW-1185">Reference proteome</keyword>
<dbReference type="RefSeq" id="WP_167293940.1">
    <property type="nucleotide sequence ID" value="NZ_CP061171.1"/>
</dbReference>
<sequence length="118" mass="13345">MKKIIAIEEIGMFLLAIFAFSKLSFHWWVFPALLLVPDLSMLGYVAGPKVGAWFYNVFHHKTIAIVIFLIGFYDQLPILQLSGIILFAHSCMDRALGYGLKYSDAFNHTHLGLIGKNK</sequence>
<gene>
    <name evidence="2" type="ORF">H9N25_06585</name>
</gene>
<dbReference type="Pfam" id="PF14079">
    <property type="entry name" value="DUF4260"/>
    <property type="match status" value="1"/>
</dbReference>
<organism evidence="2 3">
    <name type="scientific">Pedobacter riviphilus</name>
    <dbReference type="NCBI Taxonomy" id="2766984"/>
    <lineage>
        <taxon>Bacteria</taxon>
        <taxon>Pseudomonadati</taxon>
        <taxon>Bacteroidota</taxon>
        <taxon>Sphingobacteriia</taxon>
        <taxon>Sphingobacteriales</taxon>
        <taxon>Sphingobacteriaceae</taxon>
        <taxon>Pedobacter</taxon>
    </lineage>
</organism>
<evidence type="ECO:0000313" key="3">
    <source>
        <dbReference type="Proteomes" id="UP000516439"/>
    </source>
</evidence>
<evidence type="ECO:0000313" key="2">
    <source>
        <dbReference type="EMBL" id="QNR86086.1"/>
    </source>
</evidence>
<reference evidence="2 3" key="1">
    <citation type="submission" date="2020-09" db="EMBL/GenBank/DDBJ databases">
        <title>Pedobacter sp. SW-16 isolated from soil near Yeocheon.</title>
        <authorList>
            <person name="Im H.S."/>
            <person name="Joung Y."/>
            <person name="Lee S.-S."/>
        </authorList>
    </citation>
    <scope>NUCLEOTIDE SEQUENCE [LARGE SCALE GENOMIC DNA]</scope>
    <source>
        <strain evidence="2 3">SW-16</strain>
    </source>
</reference>
<dbReference type="Proteomes" id="UP000516439">
    <property type="component" value="Chromosome"/>
</dbReference>
<proteinExistence type="predicted"/>
<feature type="transmembrane region" description="Helical" evidence="1">
    <location>
        <begin position="12"/>
        <end position="30"/>
    </location>
</feature>
<name>A0ABX6TKS8_9SPHI</name>
<dbReference type="InterPro" id="IPR025356">
    <property type="entry name" value="DUF4260"/>
</dbReference>
<evidence type="ECO:0000256" key="1">
    <source>
        <dbReference type="SAM" id="Phobius"/>
    </source>
</evidence>
<keyword evidence="1" id="KW-0812">Transmembrane</keyword>
<protein>
    <submittedName>
        <fullName evidence="2">DUF4260 domain-containing protein</fullName>
    </submittedName>
</protein>
<keyword evidence="1" id="KW-1133">Transmembrane helix</keyword>
<accession>A0ABX6TKS8</accession>
<feature type="transmembrane region" description="Helical" evidence="1">
    <location>
        <begin position="50"/>
        <end position="73"/>
    </location>
</feature>
<dbReference type="EMBL" id="CP061171">
    <property type="protein sequence ID" value="QNR86086.1"/>
    <property type="molecule type" value="Genomic_DNA"/>
</dbReference>
<keyword evidence="1" id="KW-0472">Membrane</keyword>